<evidence type="ECO:0000313" key="2">
    <source>
        <dbReference type="Proteomes" id="UP001164733"/>
    </source>
</evidence>
<dbReference type="InterPro" id="IPR009702">
    <property type="entry name" value="DUF1284"/>
</dbReference>
<dbReference type="AlphaFoldDB" id="A0AA47EEV7"/>
<gene>
    <name evidence="1" type="ORF">LL038_14835</name>
</gene>
<accession>A0AA47EEV7</accession>
<dbReference type="Pfam" id="PF06935">
    <property type="entry name" value="DUF1284"/>
    <property type="match status" value="1"/>
</dbReference>
<organism evidence="1 2">
    <name type="scientific">Clostridium estertheticum</name>
    <dbReference type="NCBI Taxonomy" id="238834"/>
    <lineage>
        <taxon>Bacteria</taxon>
        <taxon>Bacillati</taxon>
        <taxon>Bacillota</taxon>
        <taxon>Clostridia</taxon>
        <taxon>Eubacteriales</taxon>
        <taxon>Clostridiaceae</taxon>
        <taxon>Clostridium</taxon>
    </lineage>
</organism>
<sequence length="128" mass="15121">MLILRAHHLLCIQGYKGKGYSLHFTDNMDKVVNKLKDNTCIRVVTNTDDICVACPHNFKNGFCESDEKVFVFDSKVLNELKLIEGRTYLYKDILNNIRENLTYEKFLKICKSCYWFSYGYCFNKLKKH</sequence>
<name>A0AA47EEV7_9CLOT</name>
<dbReference type="EMBL" id="CP086239">
    <property type="protein sequence ID" value="WAG58918.1"/>
    <property type="molecule type" value="Genomic_DNA"/>
</dbReference>
<protein>
    <submittedName>
        <fullName evidence="1">DUF1284 domain-containing protein</fullName>
    </submittedName>
</protein>
<proteinExistence type="predicted"/>
<evidence type="ECO:0000313" key="1">
    <source>
        <dbReference type="EMBL" id="WAG58918.1"/>
    </source>
</evidence>
<dbReference type="Proteomes" id="UP001164733">
    <property type="component" value="Chromosome"/>
</dbReference>
<dbReference type="RefSeq" id="WP_216124786.1">
    <property type="nucleotide sequence ID" value="NZ_JAHLDP010000019.1"/>
</dbReference>
<reference evidence="1" key="1">
    <citation type="submission" date="2021-11" db="EMBL/GenBank/DDBJ databases">
        <title>Clostridia strains as spoilage organisms.</title>
        <authorList>
            <person name="Wambui J."/>
            <person name="Stevens M.J.A."/>
            <person name="Stephan R."/>
        </authorList>
    </citation>
    <scope>NUCLEOTIDE SEQUENCE</scope>
    <source>
        <strain evidence="1">CF009</strain>
    </source>
</reference>